<dbReference type="AlphaFoldDB" id="A0A927BI76"/>
<name>A0A927BI76_9BACT</name>
<reference evidence="2" key="1">
    <citation type="submission" date="2020-09" db="EMBL/GenBank/DDBJ databases">
        <authorList>
            <person name="Kim M.K."/>
        </authorList>
    </citation>
    <scope>NUCLEOTIDE SEQUENCE</scope>
    <source>
        <strain evidence="2">BT664</strain>
    </source>
</reference>
<gene>
    <name evidence="2" type="ORF">IC235_20975</name>
</gene>
<protein>
    <submittedName>
        <fullName evidence="2">Uncharacterized protein</fullName>
    </submittedName>
</protein>
<feature type="region of interest" description="Disordered" evidence="1">
    <location>
        <begin position="1"/>
        <end position="24"/>
    </location>
</feature>
<accession>A0A927BI76</accession>
<dbReference type="RefSeq" id="WP_191007177.1">
    <property type="nucleotide sequence ID" value="NZ_JACXAD010000035.1"/>
</dbReference>
<dbReference type="Proteomes" id="UP000612233">
    <property type="component" value="Unassembled WGS sequence"/>
</dbReference>
<comment type="caution">
    <text evidence="2">The sequence shown here is derived from an EMBL/GenBank/DDBJ whole genome shotgun (WGS) entry which is preliminary data.</text>
</comment>
<sequence>MRTYVAGLEPGDAPRERRQFDSLSVSPPVAQPVWARARSGQYVARLNAGGSTPQPLGPLKQLPVQRGDTVSITAPGLYPQAVQHNFWFSPASPPQG</sequence>
<organism evidence="2 3">
    <name type="scientific">Hymenobacter montanus</name>
    <dbReference type="NCBI Taxonomy" id="2771359"/>
    <lineage>
        <taxon>Bacteria</taxon>
        <taxon>Pseudomonadati</taxon>
        <taxon>Bacteroidota</taxon>
        <taxon>Cytophagia</taxon>
        <taxon>Cytophagales</taxon>
        <taxon>Hymenobacteraceae</taxon>
        <taxon>Hymenobacter</taxon>
    </lineage>
</organism>
<keyword evidence="3" id="KW-1185">Reference proteome</keyword>
<evidence type="ECO:0000313" key="3">
    <source>
        <dbReference type="Proteomes" id="UP000612233"/>
    </source>
</evidence>
<proteinExistence type="predicted"/>
<evidence type="ECO:0000313" key="2">
    <source>
        <dbReference type="EMBL" id="MBD2770368.1"/>
    </source>
</evidence>
<dbReference type="EMBL" id="JACXAD010000035">
    <property type="protein sequence ID" value="MBD2770368.1"/>
    <property type="molecule type" value="Genomic_DNA"/>
</dbReference>
<evidence type="ECO:0000256" key="1">
    <source>
        <dbReference type="SAM" id="MobiDB-lite"/>
    </source>
</evidence>